<evidence type="ECO:0000256" key="2">
    <source>
        <dbReference type="ARBA" id="ARBA00022737"/>
    </source>
</evidence>
<evidence type="ECO:0000313" key="8">
    <source>
        <dbReference type="RefSeq" id="XP_013793446.2"/>
    </source>
</evidence>
<organism evidence="7 8">
    <name type="scientific">Limulus polyphemus</name>
    <name type="common">Atlantic horseshoe crab</name>
    <dbReference type="NCBI Taxonomy" id="6850"/>
    <lineage>
        <taxon>Eukaryota</taxon>
        <taxon>Metazoa</taxon>
        <taxon>Ecdysozoa</taxon>
        <taxon>Arthropoda</taxon>
        <taxon>Chelicerata</taxon>
        <taxon>Merostomata</taxon>
        <taxon>Xiphosura</taxon>
        <taxon>Limulidae</taxon>
        <taxon>Limulus</taxon>
    </lineage>
</organism>
<gene>
    <name evidence="8" type="primary">LOC106477424</name>
</gene>
<evidence type="ECO:0000259" key="6">
    <source>
        <dbReference type="PROSITE" id="PS51371"/>
    </source>
</evidence>
<dbReference type="RefSeq" id="XP_013793446.2">
    <property type="nucleotide sequence ID" value="XM_013937992.2"/>
</dbReference>
<dbReference type="InterPro" id="IPR000644">
    <property type="entry name" value="CBS_dom"/>
</dbReference>
<dbReference type="PANTHER" id="PTHR13780">
    <property type="entry name" value="AMP-ACTIVATED PROTEIN KINASE, GAMMA REGULATORY SUBUNIT"/>
    <property type="match status" value="1"/>
</dbReference>
<feature type="non-terminal residue" evidence="8">
    <location>
        <position position="1"/>
    </location>
</feature>
<dbReference type="PROSITE" id="PS51371">
    <property type="entry name" value="CBS"/>
    <property type="match status" value="2"/>
</dbReference>
<keyword evidence="7" id="KW-1185">Reference proteome</keyword>
<dbReference type="SUPFAM" id="SSF54631">
    <property type="entry name" value="CBS-domain pair"/>
    <property type="match status" value="2"/>
</dbReference>
<dbReference type="GeneID" id="106477424"/>
<dbReference type="PANTHER" id="PTHR13780:SF35">
    <property type="entry name" value="LD22662P"/>
    <property type="match status" value="1"/>
</dbReference>
<accession>A0ABM1C3C8</accession>
<dbReference type="InterPro" id="IPR050511">
    <property type="entry name" value="AMPK_gamma/SDS23_families"/>
</dbReference>
<proteinExistence type="inferred from homology"/>
<keyword evidence="2" id="KW-0677">Repeat</keyword>
<dbReference type="Proteomes" id="UP000694941">
    <property type="component" value="Unplaced"/>
</dbReference>
<evidence type="ECO:0000313" key="7">
    <source>
        <dbReference type="Proteomes" id="UP000694941"/>
    </source>
</evidence>
<comment type="subunit">
    <text evidence="4">AMPK is a heterotrimer of an alpha catalytic subunit (PRKAA1 or PRKAA2), a beta (PRKAB1 or PRKAB2) and a gamma non-catalytic subunits (PRKAG1, PRKAG2 or PRKAG3). Interacts with FNIP1 and FNIP2.</text>
</comment>
<feature type="domain" description="CBS" evidence="6">
    <location>
        <begin position="17"/>
        <end position="82"/>
    </location>
</feature>
<reference evidence="8" key="1">
    <citation type="submission" date="2025-08" db="UniProtKB">
        <authorList>
            <consortium name="RefSeq"/>
        </authorList>
    </citation>
    <scope>IDENTIFICATION</scope>
    <source>
        <tissue evidence="8">Muscle</tissue>
    </source>
</reference>
<evidence type="ECO:0000256" key="4">
    <source>
        <dbReference type="ARBA" id="ARBA00025878"/>
    </source>
</evidence>
<keyword evidence="3 5" id="KW-0129">CBS domain</keyword>
<dbReference type="Pfam" id="PF00571">
    <property type="entry name" value="CBS"/>
    <property type="match status" value="2"/>
</dbReference>
<feature type="domain" description="CBS" evidence="6">
    <location>
        <begin position="97"/>
        <end position="157"/>
    </location>
</feature>
<protein>
    <submittedName>
        <fullName evidence="8">5'-AMP-activated protein kinase subunit gamma-1-like</fullName>
    </submittedName>
</protein>
<dbReference type="InterPro" id="IPR046342">
    <property type="entry name" value="CBS_dom_sf"/>
</dbReference>
<sequence length="199" mass="22868">YNLRIINNKNFLKPNVFFSTVLIFSAGNKIHPYSLYEAIKKLIQGKIHRLPVIDPQSGNVLYILTHKRILKFLFLYFSELPKPSYLNKTLQDLQIGTYKNIATAREDTPIITALNQFIERRVSALPLVNEQGRVVDIYAKFDVINLAAEKTYNNLDITVKKALEHRNQWFEGVLKCRADDTLGSVLEILVKAEVSNHHS</sequence>
<dbReference type="CDD" id="cd04641">
    <property type="entry name" value="CBS_euAMPK_gamma-like_repeat2"/>
    <property type="match status" value="1"/>
</dbReference>
<evidence type="ECO:0000256" key="3">
    <source>
        <dbReference type="ARBA" id="ARBA00023122"/>
    </source>
</evidence>
<dbReference type="Gene3D" id="3.10.580.10">
    <property type="entry name" value="CBS-domain"/>
    <property type="match status" value="2"/>
</dbReference>
<evidence type="ECO:0000256" key="1">
    <source>
        <dbReference type="ARBA" id="ARBA00006750"/>
    </source>
</evidence>
<comment type="similarity">
    <text evidence="1">Belongs to the 5'-AMP-activated protein kinase gamma subunit family.</text>
</comment>
<dbReference type="SMART" id="SM00116">
    <property type="entry name" value="CBS"/>
    <property type="match status" value="2"/>
</dbReference>
<name>A0ABM1C3C8_LIMPO</name>
<evidence type="ECO:0000256" key="5">
    <source>
        <dbReference type="PROSITE-ProRule" id="PRU00703"/>
    </source>
</evidence>